<evidence type="ECO:0000256" key="3">
    <source>
        <dbReference type="ARBA" id="ARBA00023239"/>
    </source>
</evidence>
<proteinExistence type="inferred from homology"/>
<dbReference type="Gene3D" id="1.10.12.10">
    <property type="entry name" value="Lyase 2-enoyl-coa Hydratase, Chain A, domain 2"/>
    <property type="match status" value="1"/>
</dbReference>
<reference evidence="6" key="1">
    <citation type="journal article" date="2019" name="Int. J. Syst. Evol. Microbiol.">
        <title>The Global Catalogue of Microorganisms (GCM) 10K type strain sequencing project: providing services to taxonomists for standard genome sequencing and annotation.</title>
        <authorList>
            <consortium name="The Broad Institute Genomics Platform"/>
            <consortium name="The Broad Institute Genome Sequencing Center for Infectious Disease"/>
            <person name="Wu L."/>
            <person name="Ma J."/>
        </authorList>
    </citation>
    <scope>NUCLEOTIDE SEQUENCE [LARGE SCALE GENOMIC DNA]</scope>
    <source>
        <strain evidence="6">JCM 17906</strain>
    </source>
</reference>
<dbReference type="Proteomes" id="UP001501598">
    <property type="component" value="Unassembled WGS sequence"/>
</dbReference>
<protein>
    <submittedName>
        <fullName evidence="5">Crotonase/enoyl-CoA hydratase family protein</fullName>
    </submittedName>
</protein>
<dbReference type="PANTHER" id="PTHR11941">
    <property type="entry name" value="ENOYL-COA HYDRATASE-RELATED"/>
    <property type="match status" value="1"/>
</dbReference>
<accession>A0ABP8S1Z5</accession>
<name>A0ABP8S1Z5_9PSEU</name>
<comment type="caution">
    <text evidence="5">The sequence shown here is derived from an EMBL/GenBank/DDBJ whole genome shotgun (WGS) entry which is preliminary data.</text>
</comment>
<keyword evidence="3" id="KW-0456">Lyase</keyword>
<evidence type="ECO:0000256" key="4">
    <source>
        <dbReference type="RuleBase" id="RU003707"/>
    </source>
</evidence>
<dbReference type="InterPro" id="IPR029045">
    <property type="entry name" value="ClpP/crotonase-like_dom_sf"/>
</dbReference>
<dbReference type="RefSeq" id="WP_345426926.1">
    <property type="nucleotide sequence ID" value="NZ_BAABGT010000114.1"/>
</dbReference>
<dbReference type="PANTHER" id="PTHR11941:SF169">
    <property type="entry name" value="(7AS)-7A-METHYL-1,5-DIOXO-2,3,5,6,7,7A-HEXAHYDRO-1H-INDENE-CARBOXYL-COA HYDROLASE"/>
    <property type="match status" value="1"/>
</dbReference>
<evidence type="ECO:0000313" key="5">
    <source>
        <dbReference type="EMBL" id="GAA4558672.1"/>
    </source>
</evidence>
<dbReference type="CDD" id="cd06558">
    <property type="entry name" value="crotonase-like"/>
    <property type="match status" value="1"/>
</dbReference>
<evidence type="ECO:0000256" key="1">
    <source>
        <dbReference type="ARBA" id="ARBA00005254"/>
    </source>
</evidence>
<dbReference type="EMBL" id="BAABGT010000114">
    <property type="protein sequence ID" value="GAA4558672.1"/>
    <property type="molecule type" value="Genomic_DNA"/>
</dbReference>
<dbReference type="NCBIfam" id="NF006100">
    <property type="entry name" value="PRK08252.1"/>
    <property type="match status" value="1"/>
</dbReference>
<dbReference type="InterPro" id="IPR001753">
    <property type="entry name" value="Enoyl-CoA_hydra/iso"/>
</dbReference>
<dbReference type="Pfam" id="PF00378">
    <property type="entry name" value="ECH_1"/>
    <property type="match status" value="1"/>
</dbReference>
<gene>
    <name evidence="5" type="ORF">GCM10023175_65260</name>
</gene>
<evidence type="ECO:0000256" key="2">
    <source>
        <dbReference type="ARBA" id="ARBA00023098"/>
    </source>
</evidence>
<dbReference type="Gene3D" id="3.90.226.10">
    <property type="entry name" value="2-enoyl-CoA Hydratase, Chain A, domain 1"/>
    <property type="match status" value="1"/>
</dbReference>
<dbReference type="InterPro" id="IPR014748">
    <property type="entry name" value="Enoyl-CoA_hydra_C"/>
</dbReference>
<dbReference type="InterPro" id="IPR018376">
    <property type="entry name" value="Enoyl-CoA_hyd/isom_CS"/>
</dbReference>
<dbReference type="PROSITE" id="PS00166">
    <property type="entry name" value="ENOYL_COA_HYDRATASE"/>
    <property type="match status" value="1"/>
</dbReference>
<keyword evidence="6" id="KW-1185">Reference proteome</keyword>
<evidence type="ECO:0000313" key="6">
    <source>
        <dbReference type="Proteomes" id="UP001501598"/>
    </source>
</evidence>
<keyword evidence="2" id="KW-0443">Lipid metabolism</keyword>
<organism evidence="5 6">
    <name type="scientific">Pseudonocardia xishanensis</name>
    <dbReference type="NCBI Taxonomy" id="630995"/>
    <lineage>
        <taxon>Bacteria</taxon>
        <taxon>Bacillati</taxon>
        <taxon>Actinomycetota</taxon>
        <taxon>Actinomycetes</taxon>
        <taxon>Pseudonocardiales</taxon>
        <taxon>Pseudonocardiaceae</taxon>
        <taxon>Pseudonocardia</taxon>
    </lineage>
</organism>
<comment type="similarity">
    <text evidence="1 4">Belongs to the enoyl-CoA hydratase/isomerase family.</text>
</comment>
<dbReference type="SUPFAM" id="SSF52096">
    <property type="entry name" value="ClpP/crotonase"/>
    <property type="match status" value="1"/>
</dbReference>
<sequence>MNSQTESSSERVLLEERRGQNVILTLNRPRALNAVNAALSGAMGSALERAADDPEIRVVIVTGAGDRSFCAGVDLKAAARGEPTHASQDEFDKWHFAGFVKHVISKPVIAAVNGFALGGGTEMALASDLVVAADSATFGLPEVKRGLLAGAGGAFRLPQHLPKKIAMELLLTGDVLTAKRALELGLVNRVVPRDQLIDAALELADRISLNSPLAVQATKRIALGIDGDEIPSEAASWERSGREFANIRRTADYREGPRAFAEKRQPEWQGR</sequence>